<dbReference type="GO" id="GO:0003755">
    <property type="term" value="F:peptidyl-prolyl cis-trans isomerase activity"/>
    <property type="evidence" value="ECO:0007669"/>
    <property type="project" value="InterPro"/>
</dbReference>
<dbReference type="SUPFAM" id="SSF109998">
    <property type="entry name" value="Triger factor/SurA peptide-binding domain-like"/>
    <property type="match status" value="1"/>
</dbReference>
<name>A0A2U2AFX9_9GAMM</name>
<dbReference type="InterPro" id="IPR046357">
    <property type="entry name" value="PPIase_dom_sf"/>
</dbReference>
<evidence type="ECO:0000313" key="8">
    <source>
        <dbReference type="Proteomes" id="UP000245020"/>
    </source>
</evidence>
<organism evidence="7 8">
    <name type="scientific">Ignatzschineria ureiclastica</name>
    <dbReference type="NCBI Taxonomy" id="472582"/>
    <lineage>
        <taxon>Bacteria</taxon>
        <taxon>Pseudomonadati</taxon>
        <taxon>Pseudomonadota</taxon>
        <taxon>Gammaproteobacteria</taxon>
        <taxon>Cardiobacteriales</taxon>
        <taxon>Ignatzschineriaceae</taxon>
        <taxon>Ignatzschineria</taxon>
    </lineage>
</organism>
<evidence type="ECO:0000313" key="7">
    <source>
        <dbReference type="EMBL" id="PWD81563.1"/>
    </source>
</evidence>
<keyword evidence="6" id="KW-1133">Transmembrane helix</keyword>
<dbReference type="Gene3D" id="1.10.4030.10">
    <property type="entry name" value="Porin chaperone SurA, peptide-binding domain"/>
    <property type="match status" value="1"/>
</dbReference>
<evidence type="ECO:0000256" key="1">
    <source>
        <dbReference type="ARBA" id="ARBA00004236"/>
    </source>
</evidence>
<reference evidence="8" key="1">
    <citation type="submission" date="2018-05" db="EMBL/GenBank/DDBJ databases">
        <title>Ignatzschineria dubaiensis sp. nov., isolated from necrotic foot tissues of dromedaries (Camelus dromedarius) and associated maggots in Dubai, United Arab Emirates.</title>
        <authorList>
            <person name="Tsang C.C."/>
            <person name="Tang J.Y.M."/>
            <person name="Fong J.Y.H."/>
            <person name="Kinne J."/>
            <person name="Lee H.H."/>
            <person name="Joseph M."/>
            <person name="Jose S."/>
            <person name="Schuster R.K."/>
            <person name="Tang Y."/>
            <person name="Sivakumar S."/>
            <person name="Chen J.H.K."/>
            <person name="Teng J.L.L."/>
            <person name="Lau S.K.P."/>
            <person name="Wernery U."/>
            <person name="Woo P.C.Y."/>
        </authorList>
    </citation>
    <scope>NUCLEOTIDE SEQUENCE [LARGE SCALE GENOMIC DNA]</scope>
    <source>
        <strain evidence="8">KCTC 22644</strain>
    </source>
</reference>
<evidence type="ECO:0000256" key="4">
    <source>
        <dbReference type="ARBA" id="ARBA00023186"/>
    </source>
</evidence>
<dbReference type="PANTHER" id="PTHR47529">
    <property type="entry name" value="PEPTIDYL-PROLYL CIS-TRANS ISOMERASE D"/>
    <property type="match status" value="1"/>
</dbReference>
<dbReference type="RefSeq" id="WP_109188917.1">
    <property type="nucleotide sequence ID" value="NZ_BMYA01000005.1"/>
</dbReference>
<dbReference type="AlphaFoldDB" id="A0A2U2AFX9"/>
<gene>
    <name evidence="7" type="ORF">DC083_03745</name>
</gene>
<dbReference type="Proteomes" id="UP000245020">
    <property type="component" value="Unassembled WGS sequence"/>
</dbReference>
<accession>A0A2U2AFX9</accession>
<comment type="subcellular location">
    <subcellularLocation>
        <location evidence="1">Cell membrane</location>
    </subcellularLocation>
</comment>
<dbReference type="OrthoDB" id="9812372at2"/>
<evidence type="ECO:0000256" key="6">
    <source>
        <dbReference type="SAM" id="Phobius"/>
    </source>
</evidence>
<keyword evidence="8" id="KW-1185">Reference proteome</keyword>
<dbReference type="InterPro" id="IPR052029">
    <property type="entry name" value="PpiD_chaperone"/>
</dbReference>
<sequence length="637" mass="71881">MMQFIRDHANSVWAKILLIGVGVSLAGIGGTQIFSGPSADAIASVDGSKITLQEVEAQYQLLLNNYAQNTELTEDMQRQYKLIAREDLIQRRALNKQAEDWKIRASDRAVAEKIIEIPAFQKNGVFDQETYKQALFYSGYNIESFEDSVRRDVEDQIIREAFALSAFASEKALVEELEYLGQTRDLAVATYNYRDQVKNVAVSNDEVAARYEANKDQFVTPDRIKVQYLELTPALFGADAQVDLSTDMIADEMAKLKKENEQRASEQFTIEYSNDVEKAEALQLLADLRAQLVSGAMTFDEAKAQMQDVNNAYYNKNGNFKYGAAGIPQFDDALFALTEADPYSEPFATDGEVHLVHLLGITTPFTDENDLKTAAINNLKQKQHLDQYLQAEARMQQLAETYTESLDEIAQDLGVSLKETDWLNVDQPEGFIANPTVWDALNTVDVRENHRNSLPFAFNNEDNHAMIVRIADQEERRQKSLDESYDEIKAELAMEKAKSSITDRVNAMLEAGDVESFQNDIEQLGFAYNQYNDLAITSIGNLQAKPVEQTAISNGFEKVKQLKDNKPEYLVEDIDGHIVVVAVNNIKKGESADFPDDVKAQLREYLDARSGSYEYQALLLYIKNHSNIKLYNSSFFN</sequence>
<keyword evidence="4" id="KW-0143">Chaperone</keyword>
<dbReference type="EMBL" id="QEWQ01000002">
    <property type="protein sequence ID" value="PWD81563.1"/>
    <property type="molecule type" value="Genomic_DNA"/>
</dbReference>
<keyword evidence="3 6" id="KW-0472">Membrane</keyword>
<dbReference type="Gene3D" id="3.10.50.40">
    <property type="match status" value="1"/>
</dbReference>
<evidence type="ECO:0000256" key="2">
    <source>
        <dbReference type="ARBA" id="ARBA00022475"/>
    </source>
</evidence>
<proteinExistence type="predicted"/>
<evidence type="ECO:0000256" key="3">
    <source>
        <dbReference type="ARBA" id="ARBA00023136"/>
    </source>
</evidence>
<protein>
    <recommendedName>
        <fullName evidence="9">PpiC domain-containing protein</fullName>
    </recommendedName>
</protein>
<feature type="coiled-coil region" evidence="5">
    <location>
        <begin position="381"/>
        <end position="408"/>
    </location>
</feature>
<dbReference type="SUPFAM" id="SSF54534">
    <property type="entry name" value="FKBP-like"/>
    <property type="match status" value="1"/>
</dbReference>
<keyword evidence="2" id="KW-1003">Cell membrane</keyword>
<feature type="transmembrane region" description="Helical" evidence="6">
    <location>
        <begin position="12"/>
        <end position="34"/>
    </location>
</feature>
<keyword evidence="5" id="KW-0175">Coiled coil</keyword>
<comment type="caution">
    <text evidence="7">The sequence shown here is derived from an EMBL/GenBank/DDBJ whole genome shotgun (WGS) entry which is preliminary data.</text>
</comment>
<keyword evidence="6" id="KW-0812">Transmembrane</keyword>
<dbReference type="GO" id="GO:0005886">
    <property type="term" value="C:plasma membrane"/>
    <property type="evidence" value="ECO:0007669"/>
    <property type="project" value="UniProtKB-SubCell"/>
</dbReference>
<dbReference type="InterPro" id="IPR027304">
    <property type="entry name" value="Trigger_fact/SurA_dom_sf"/>
</dbReference>
<dbReference type="Pfam" id="PF13624">
    <property type="entry name" value="SurA_N_3"/>
    <property type="match status" value="1"/>
</dbReference>
<evidence type="ECO:0000256" key="5">
    <source>
        <dbReference type="SAM" id="Coils"/>
    </source>
</evidence>
<evidence type="ECO:0008006" key="9">
    <source>
        <dbReference type="Google" id="ProtNLM"/>
    </source>
</evidence>
<dbReference type="PANTHER" id="PTHR47529:SF1">
    <property type="entry name" value="PERIPLASMIC CHAPERONE PPID"/>
    <property type="match status" value="1"/>
</dbReference>